<dbReference type="PROSITE" id="PS51007">
    <property type="entry name" value="CYTC"/>
    <property type="match status" value="1"/>
</dbReference>
<evidence type="ECO:0000256" key="3">
    <source>
        <dbReference type="ARBA" id="ARBA00023004"/>
    </source>
</evidence>
<accession>A0A7X1B1K3</accession>
<keyword evidence="3 4" id="KW-0408">Iron</keyword>
<organism evidence="7 8">
    <name type="scientific">Puniceicoccus vermicola</name>
    <dbReference type="NCBI Taxonomy" id="388746"/>
    <lineage>
        <taxon>Bacteria</taxon>
        <taxon>Pseudomonadati</taxon>
        <taxon>Verrucomicrobiota</taxon>
        <taxon>Opitutia</taxon>
        <taxon>Puniceicoccales</taxon>
        <taxon>Puniceicoccaceae</taxon>
        <taxon>Puniceicoccus</taxon>
    </lineage>
</organism>
<dbReference type="GO" id="GO:0009055">
    <property type="term" value="F:electron transfer activity"/>
    <property type="evidence" value="ECO:0007669"/>
    <property type="project" value="InterPro"/>
</dbReference>
<evidence type="ECO:0000256" key="1">
    <source>
        <dbReference type="ARBA" id="ARBA00022617"/>
    </source>
</evidence>
<dbReference type="SUPFAM" id="SSF48695">
    <property type="entry name" value="Multiheme cytochromes"/>
    <property type="match status" value="1"/>
</dbReference>
<comment type="caution">
    <text evidence="7">The sequence shown here is derived from an EMBL/GenBank/DDBJ whole genome shotgun (WGS) entry which is preliminary data.</text>
</comment>
<proteinExistence type="predicted"/>
<keyword evidence="5" id="KW-1133">Transmembrane helix</keyword>
<dbReference type="Gene3D" id="1.10.760.10">
    <property type="entry name" value="Cytochrome c-like domain"/>
    <property type="match status" value="1"/>
</dbReference>
<name>A0A7X1B1K3_9BACT</name>
<dbReference type="InterPro" id="IPR036280">
    <property type="entry name" value="Multihaem_cyt_sf"/>
</dbReference>
<dbReference type="EMBL" id="JACHVA010000136">
    <property type="protein sequence ID" value="MBC2603929.1"/>
    <property type="molecule type" value="Genomic_DNA"/>
</dbReference>
<dbReference type="Pfam" id="PF06537">
    <property type="entry name" value="DHOR"/>
    <property type="match status" value="2"/>
</dbReference>
<evidence type="ECO:0000259" key="6">
    <source>
        <dbReference type="PROSITE" id="PS51007"/>
    </source>
</evidence>
<dbReference type="InterPro" id="IPR036909">
    <property type="entry name" value="Cyt_c-like_dom_sf"/>
</dbReference>
<dbReference type="GO" id="GO:0004130">
    <property type="term" value="F:cytochrome-c peroxidase activity"/>
    <property type="evidence" value="ECO:0007669"/>
    <property type="project" value="TreeGrafter"/>
</dbReference>
<feature type="domain" description="Cytochrome c" evidence="6">
    <location>
        <begin position="414"/>
        <end position="539"/>
    </location>
</feature>
<reference evidence="7 8" key="1">
    <citation type="submission" date="2020-07" db="EMBL/GenBank/DDBJ databases">
        <authorList>
            <person name="Feng X."/>
        </authorList>
    </citation>
    <scope>NUCLEOTIDE SEQUENCE [LARGE SCALE GENOMIC DNA]</scope>
    <source>
        <strain evidence="7 8">JCM14086</strain>
    </source>
</reference>
<sequence length="539" mass="60586">MKRGYIYLSLGVIAYAGLIGWSGTLKDGIIPLAAQSRGIRHPRIPREAFPNAEGDEVTFADLDPAYFQRECVSCHVSYGRDLAPPELQTRDNEPAPVYYAGGQAGTVFNATSKAFEQPSPAIVDAGLEKEFLAGEVFFEGNFVSNPDAPFGGLGPTYVKSSCISCHPGYGRAKRTDDFSQEYGNGYIAFVHNPDGTIVEGYTFMLQIHSVAPYTPYARDVEITWNEFTDQYGNRYPDGSPYNAGKPTEGSLTYPTADIVDPQIPLPDDYKVSLEATIGIYGTGLLDAISDESILAEYDRQQSMPGPVKGQHGKWIAEPYSGEKRLGKFTWHCTRATLQNGPGYNGLYNTTNVTREDRPHLYATEQWMDRQRELGIDVSDLEGQQPAELSQEDLSDFMIWHRGLAVPAARNLDRPQVIRGRELFGELGCVSCHKPEWRTGKYEPMPAYSHQIIRPYTDLLMHDMGDENKGRYRTYRTPPLWGRGLMKKAANHTDMFHDLRARDFEEAILWHFGEAEFAREQFRNLPAEDRQSLIQFVQSL</sequence>
<keyword evidence="8" id="KW-1185">Reference proteome</keyword>
<evidence type="ECO:0000256" key="5">
    <source>
        <dbReference type="SAM" id="Phobius"/>
    </source>
</evidence>
<dbReference type="AlphaFoldDB" id="A0A7X1B1K3"/>
<dbReference type="Proteomes" id="UP000525652">
    <property type="component" value="Unassembled WGS sequence"/>
</dbReference>
<dbReference type="PANTHER" id="PTHR30600:SF4">
    <property type="entry name" value="CYTOCHROME C DOMAIN-CONTAINING PROTEIN"/>
    <property type="match status" value="1"/>
</dbReference>
<dbReference type="InterPro" id="IPR051395">
    <property type="entry name" value="Cytochrome_c_Peroxidase/MauG"/>
</dbReference>
<gene>
    <name evidence="7" type="ORF">H5P30_19285</name>
</gene>
<dbReference type="PANTHER" id="PTHR30600">
    <property type="entry name" value="CYTOCHROME C PEROXIDASE-RELATED"/>
    <property type="match status" value="1"/>
</dbReference>
<keyword evidence="2 4" id="KW-0479">Metal-binding</keyword>
<evidence type="ECO:0000256" key="4">
    <source>
        <dbReference type="PROSITE-ProRule" id="PRU00433"/>
    </source>
</evidence>
<protein>
    <submittedName>
        <fullName evidence="7">C-type cytochrome</fullName>
    </submittedName>
</protein>
<keyword evidence="1 4" id="KW-0349">Heme</keyword>
<feature type="transmembrane region" description="Helical" evidence="5">
    <location>
        <begin position="5"/>
        <end position="23"/>
    </location>
</feature>
<dbReference type="RefSeq" id="WP_185694546.1">
    <property type="nucleotide sequence ID" value="NZ_JACHVA010000136.1"/>
</dbReference>
<dbReference type="SUPFAM" id="SSF46626">
    <property type="entry name" value="Cytochrome c"/>
    <property type="match status" value="1"/>
</dbReference>
<dbReference type="InterPro" id="IPR010538">
    <property type="entry name" value="DHOR"/>
</dbReference>
<dbReference type="InterPro" id="IPR009056">
    <property type="entry name" value="Cyt_c-like_dom"/>
</dbReference>
<dbReference type="GO" id="GO:0020037">
    <property type="term" value="F:heme binding"/>
    <property type="evidence" value="ECO:0007669"/>
    <property type="project" value="InterPro"/>
</dbReference>
<evidence type="ECO:0000313" key="7">
    <source>
        <dbReference type="EMBL" id="MBC2603929.1"/>
    </source>
</evidence>
<keyword evidence="5" id="KW-0472">Membrane</keyword>
<evidence type="ECO:0000313" key="8">
    <source>
        <dbReference type="Proteomes" id="UP000525652"/>
    </source>
</evidence>
<dbReference type="GO" id="GO:0046872">
    <property type="term" value="F:metal ion binding"/>
    <property type="evidence" value="ECO:0007669"/>
    <property type="project" value="UniProtKB-KW"/>
</dbReference>
<evidence type="ECO:0000256" key="2">
    <source>
        <dbReference type="ARBA" id="ARBA00022723"/>
    </source>
</evidence>
<keyword evidence="5" id="KW-0812">Transmembrane</keyword>